<evidence type="ECO:0000259" key="1">
    <source>
        <dbReference type="Pfam" id="PF00078"/>
    </source>
</evidence>
<name>A0A2Z6LKH8_TRISU</name>
<dbReference type="InterPro" id="IPR000477">
    <property type="entry name" value="RT_dom"/>
</dbReference>
<feature type="domain" description="Reverse transcriptase" evidence="1">
    <location>
        <begin position="86"/>
        <end position="257"/>
    </location>
</feature>
<dbReference type="SUPFAM" id="SSF56672">
    <property type="entry name" value="DNA/RNA polymerases"/>
    <property type="match status" value="1"/>
</dbReference>
<dbReference type="InterPro" id="IPR043502">
    <property type="entry name" value="DNA/RNA_pol_sf"/>
</dbReference>
<dbReference type="InterPro" id="IPR026960">
    <property type="entry name" value="RVT-Znf"/>
</dbReference>
<protein>
    <recommendedName>
        <fullName evidence="5">Reverse transcriptase domain-containing protein</fullName>
    </recommendedName>
</protein>
<feature type="domain" description="Reverse transcriptase zinc-binding" evidence="2">
    <location>
        <begin position="544"/>
        <end position="632"/>
    </location>
</feature>
<organism evidence="3 4">
    <name type="scientific">Trifolium subterraneum</name>
    <name type="common">Subterranean clover</name>
    <dbReference type="NCBI Taxonomy" id="3900"/>
    <lineage>
        <taxon>Eukaryota</taxon>
        <taxon>Viridiplantae</taxon>
        <taxon>Streptophyta</taxon>
        <taxon>Embryophyta</taxon>
        <taxon>Tracheophyta</taxon>
        <taxon>Spermatophyta</taxon>
        <taxon>Magnoliopsida</taxon>
        <taxon>eudicotyledons</taxon>
        <taxon>Gunneridae</taxon>
        <taxon>Pentapetalae</taxon>
        <taxon>rosids</taxon>
        <taxon>fabids</taxon>
        <taxon>Fabales</taxon>
        <taxon>Fabaceae</taxon>
        <taxon>Papilionoideae</taxon>
        <taxon>50 kb inversion clade</taxon>
        <taxon>NPAAA clade</taxon>
        <taxon>Hologalegina</taxon>
        <taxon>IRL clade</taxon>
        <taxon>Trifolieae</taxon>
        <taxon>Trifolium</taxon>
    </lineage>
</organism>
<dbReference type="AlphaFoldDB" id="A0A2Z6LKH8"/>
<dbReference type="PANTHER" id="PTHR33116">
    <property type="entry name" value="REVERSE TRANSCRIPTASE ZINC-BINDING DOMAIN-CONTAINING PROTEIN-RELATED-RELATED"/>
    <property type="match status" value="1"/>
</dbReference>
<evidence type="ECO:0008006" key="5">
    <source>
        <dbReference type="Google" id="ProtNLM"/>
    </source>
</evidence>
<dbReference type="Pfam" id="PF00078">
    <property type="entry name" value="RVT_1"/>
    <property type="match status" value="1"/>
</dbReference>
<evidence type="ECO:0000313" key="3">
    <source>
        <dbReference type="EMBL" id="GAU18289.1"/>
    </source>
</evidence>
<evidence type="ECO:0000313" key="4">
    <source>
        <dbReference type="Proteomes" id="UP000242715"/>
    </source>
</evidence>
<dbReference type="Pfam" id="PF13966">
    <property type="entry name" value="zf-RVT"/>
    <property type="match status" value="1"/>
</dbReference>
<accession>A0A2Z6LKH8</accession>
<sequence>MWLREGDVNSKYFHAMLTSRRRRNDLTSIMVDGQRVEGVLPIRQAVYAHFSSHFKARRVDRPRVDDLQFSTLSPAKGGSLVKPFSIEEVLANRLRQVVGSDVSEVQSAFVAEQQILDGILVANAVVDDARRQRKEFVLFKVDFEKAYDSVDWGYIDDVMRQMTFSVLWRKWIKECVSTATTSVLVNGSPTDEFSLERGLQQGDPLSPFLFLLVVEGLNIMMRCLVQAKLFTGYSVGTGSSMNISHLQFADDTLLLGVKSWANIRALRDMVGRSGDGLRMLGGQGAFMYLGLPVGGDPRRVSFWEPVVNRIWSRLMTWKSRFLSFGGRLVLLKSVLTSLPVYALSFFKAPSGIISSIESLLTNFFWGGGEDRRKNSWIRWSDVCQRDEYDGLGVRQMRAFNTALLGKWCWRMLVDKSGLWYRVLTARHGEEAGRVLAGGDEDLRGGGRSFGSGMTFFWSDPWLGGVPLCVRYRRLFDLSLRRMSTVAEMSALGWGAGGAAWVWRRQLWAWEEELVEECRALLSDVVLQANATDYWMWRPDPGGGYSVRGAYDLLTSTGGQAGAATTNLIWHKQVPLKVSMLAWRLLRNRLPTKDSLVRRHIIPQGAHLCVAGCGVPETAKHLFLSCPVFAPLWGLLRNWIGVSAVDPPQILDHFVQFVHSAGGPLARRSFLQLLLLCSIWVVWHERNSRIFKAKGLIVHQMLDKVKAHSLWWMKAYNVNLRLNSHLWWSSPFVCLGIG</sequence>
<proteinExistence type="predicted"/>
<dbReference type="EMBL" id="DF973182">
    <property type="protein sequence ID" value="GAU18289.1"/>
    <property type="molecule type" value="Genomic_DNA"/>
</dbReference>
<evidence type="ECO:0000259" key="2">
    <source>
        <dbReference type="Pfam" id="PF13966"/>
    </source>
</evidence>
<gene>
    <name evidence="3" type="ORF">TSUD_201770</name>
</gene>
<dbReference type="Proteomes" id="UP000242715">
    <property type="component" value="Unassembled WGS sequence"/>
</dbReference>
<keyword evidence="4" id="KW-1185">Reference proteome</keyword>
<reference evidence="4" key="1">
    <citation type="journal article" date="2017" name="Front. Plant Sci.">
        <title>Climate Clever Clovers: New Paradigm to Reduce the Environmental Footprint of Ruminants by Breeding Low Methanogenic Forages Utilizing Haplotype Variation.</title>
        <authorList>
            <person name="Kaur P."/>
            <person name="Appels R."/>
            <person name="Bayer P.E."/>
            <person name="Keeble-Gagnere G."/>
            <person name="Wang J."/>
            <person name="Hirakawa H."/>
            <person name="Shirasawa K."/>
            <person name="Vercoe P."/>
            <person name="Stefanova K."/>
            <person name="Durmic Z."/>
            <person name="Nichols P."/>
            <person name="Revell C."/>
            <person name="Isobe S.N."/>
            <person name="Edwards D."/>
            <person name="Erskine W."/>
        </authorList>
    </citation>
    <scope>NUCLEOTIDE SEQUENCE [LARGE SCALE GENOMIC DNA]</scope>
    <source>
        <strain evidence="4">cv. Daliak</strain>
    </source>
</reference>
<dbReference type="PANTHER" id="PTHR33116:SF78">
    <property type="entry name" value="OS12G0587133 PROTEIN"/>
    <property type="match status" value="1"/>
</dbReference>
<dbReference type="OrthoDB" id="1932527at2759"/>
<dbReference type="CDD" id="cd01650">
    <property type="entry name" value="RT_nLTR_like"/>
    <property type="match status" value="1"/>
</dbReference>